<keyword evidence="1" id="KW-0175">Coiled coil</keyword>
<name>A0A6S7G408_PARCT</name>
<organism evidence="3 4">
    <name type="scientific">Paramuricea clavata</name>
    <name type="common">Red gorgonian</name>
    <name type="synonym">Violescent sea-whip</name>
    <dbReference type="NCBI Taxonomy" id="317549"/>
    <lineage>
        <taxon>Eukaryota</taxon>
        <taxon>Metazoa</taxon>
        <taxon>Cnidaria</taxon>
        <taxon>Anthozoa</taxon>
        <taxon>Octocorallia</taxon>
        <taxon>Malacalcyonacea</taxon>
        <taxon>Plexauridae</taxon>
        <taxon>Paramuricea</taxon>
    </lineage>
</organism>
<feature type="compositionally biased region" description="Basic residues" evidence="2">
    <location>
        <begin position="308"/>
        <end position="318"/>
    </location>
</feature>
<dbReference type="SUPFAM" id="SSF50156">
    <property type="entry name" value="PDZ domain-like"/>
    <property type="match status" value="1"/>
</dbReference>
<protein>
    <submittedName>
        <fullName evidence="3">G patch domain-containing 8-like</fullName>
    </submittedName>
</protein>
<evidence type="ECO:0000256" key="2">
    <source>
        <dbReference type="SAM" id="MobiDB-lite"/>
    </source>
</evidence>
<dbReference type="InterPro" id="IPR051741">
    <property type="entry name" value="PAR6_homolog"/>
</dbReference>
<sequence length="452" mass="51675">MILGEESSLSMGESRDGASFIENDSFSLYNDEILNASTPRRGRSVSYLELTSPYNETSLLSDTSLQRMRCLSQSINDLKILREKQQERRHEMGDLLNDDFLKEHARKLKDARDKIKVLEAKYQGPQRTRNKLDISSLERKRSSGLGEKNESLLLAGNTEEETDGYRGSTQEQNRITQAHPRKPRPLTWASEEDFSSECNSLSSLGSNRQRKMEIIPENLDWNRNRCHGDEGTTTHHFTPREQSRSTPTTNATKWRSMPNLLTSENAFTENRTFMPGEAIPLDPTSKKHHTKFTRRTGFYKVNEIPGKRSTHSRSKKQKIREFFHRKSSSKSKKNSEKLVSSPKEALALGRVVGCHSSIDTAYIIELRRPDKVTFGFNIRKGYEERKDGMFVCKIVDKKAEKFLGGLLHVGDEILEINSTNVREKSLAFVQKLIKNAEKLELAILPCSSCKEQ</sequence>
<evidence type="ECO:0000256" key="1">
    <source>
        <dbReference type="SAM" id="Coils"/>
    </source>
</evidence>
<feature type="compositionally biased region" description="Polar residues" evidence="2">
    <location>
        <begin position="244"/>
        <end position="253"/>
    </location>
</feature>
<gene>
    <name evidence="3" type="ORF">PACLA_8A067816</name>
</gene>
<accession>A0A6S7G408</accession>
<dbReference type="SMART" id="SM00228">
    <property type="entry name" value="PDZ"/>
    <property type="match status" value="1"/>
</dbReference>
<feature type="coiled-coil region" evidence="1">
    <location>
        <begin position="68"/>
        <end position="121"/>
    </location>
</feature>
<dbReference type="PANTHER" id="PTHR14102">
    <property type="entry name" value="PAR-6-RELATED"/>
    <property type="match status" value="1"/>
</dbReference>
<dbReference type="AlphaFoldDB" id="A0A6S7G408"/>
<feature type="region of interest" description="Disordered" evidence="2">
    <location>
        <begin position="122"/>
        <end position="205"/>
    </location>
</feature>
<dbReference type="EMBL" id="CACRXK020000632">
    <property type="protein sequence ID" value="CAB3983599.1"/>
    <property type="molecule type" value="Genomic_DNA"/>
</dbReference>
<dbReference type="Gene3D" id="2.30.42.10">
    <property type="match status" value="1"/>
</dbReference>
<feature type="compositionally biased region" description="Basic and acidic residues" evidence="2">
    <location>
        <begin position="223"/>
        <end position="243"/>
    </location>
</feature>
<dbReference type="Proteomes" id="UP001152795">
    <property type="component" value="Unassembled WGS sequence"/>
</dbReference>
<evidence type="ECO:0000313" key="3">
    <source>
        <dbReference type="EMBL" id="CAB3983599.1"/>
    </source>
</evidence>
<reference evidence="3" key="1">
    <citation type="submission" date="2020-04" db="EMBL/GenBank/DDBJ databases">
        <authorList>
            <person name="Alioto T."/>
            <person name="Alioto T."/>
            <person name="Gomez Garrido J."/>
        </authorList>
    </citation>
    <scope>NUCLEOTIDE SEQUENCE</scope>
    <source>
        <strain evidence="3">A484AB</strain>
    </source>
</reference>
<dbReference type="GO" id="GO:0007098">
    <property type="term" value="P:centrosome cycle"/>
    <property type="evidence" value="ECO:0007669"/>
    <property type="project" value="TreeGrafter"/>
</dbReference>
<dbReference type="PANTHER" id="PTHR14102:SF11">
    <property type="entry name" value="LD29223P"/>
    <property type="match status" value="1"/>
</dbReference>
<dbReference type="Pfam" id="PF00595">
    <property type="entry name" value="PDZ"/>
    <property type="match status" value="1"/>
</dbReference>
<feature type="region of interest" description="Disordered" evidence="2">
    <location>
        <begin position="223"/>
        <end position="253"/>
    </location>
</feature>
<keyword evidence="4" id="KW-1185">Reference proteome</keyword>
<feature type="region of interest" description="Disordered" evidence="2">
    <location>
        <begin position="305"/>
        <end position="338"/>
    </location>
</feature>
<dbReference type="OrthoDB" id="10058001at2759"/>
<dbReference type="InterPro" id="IPR036034">
    <property type="entry name" value="PDZ_sf"/>
</dbReference>
<dbReference type="InterPro" id="IPR001478">
    <property type="entry name" value="PDZ"/>
</dbReference>
<comment type="caution">
    <text evidence="3">The sequence shown here is derived from an EMBL/GenBank/DDBJ whole genome shotgun (WGS) entry which is preliminary data.</text>
</comment>
<feature type="compositionally biased region" description="Basic and acidic residues" evidence="2">
    <location>
        <begin position="130"/>
        <end position="141"/>
    </location>
</feature>
<feature type="compositionally biased region" description="Polar residues" evidence="2">
    <location>
        <begin position="167"/>
        <end position="176"/>
    </location>
</feature>
<dbReference type="PROSITE" id="PS50106">
    <property type="entry name" value="PDZ"/>
    <property type="match status" value="1"/>
</dbReference>
<proteinExistence type="predicted"/>
<evidence type="ECO:0000313" key="4">
    <source>
        <dbReference type="Proteomes" id="UP001152795"/>
    </source>
</evidence>
<feature type="compositionally biased region" description="Low complexity" evidence="2">
    <location>
        <begin position="196"/>
        <end position="205"/>
    </location>
</feature>